<feature type="region of interest" description="Disordered" evidence="1">
    <location>
        <begin position="150"/>
        <end position="169"/>
    </location>
</feature>
<evidence type="ECO:0000256" key="1">
    <source>
        <dbReference type="SAM" id="MobiDB-lite"/>
    </source>
</evidence>
<evidence type="ECO:0000313" key="3">
    <source>
        <dbReference type="Proteomes" id="UP000070224"/>
    </source>
</evidence>
<name>A0A134B446_9PORP</name>
<dbReference type="PATRIC" id="fig|322095.3.peg.1585"/>
<protein>
    <recommendedName>
        <fullName evidence="4">Lipoprotein</fullName>
    </recommendedName>
</protein>
<feature type="compositionally biased region" description="Polar residues" evidence="1">
    <location>
        <begin position="150"/>
        <end position="160"/>
    </location>
</feature>
<accession>A0A134B446</accession>
<dbReference type="RefSeq" id="WP_060935755.1">
    <property type="nucleotide sequence ID" value="NZ_KQ960459.1"/>
</dbReference>
<reference evidence="3" key="1">
    <citation type="submission" date="2016-01" db="EMBL/GenBank/DDBJ databases">
        <authorList>
            <person name="Mitreva M."/>
            <person name="Pepin K.H."/>
            <person name="Mihindukulasuriya K.A."/>
            <person name="Fulton R."/>
            <person name="Fronick C."/>
            <person name="O'Laughlin M."/>
            <person name="Miner T."/>
            <person name="Herter B."/>
            <person name="Rosa B.A."/>
            <person name="Cordes M."/>
            <person name="Tomlinson C."/>
            <person name="Wollam A."/>
            <person name="Palsikar V.B."/>
            <person name="Mardis E.R."/>
            <person name="Wilson R.K."/>
        </authorList>
    </citation>
    <scope>NUCLEOTIDE SEQUENCE [LARGE SCALE GENOMIC DNA]</scope>
    <source>
        <strain evidence="3">KA00683</strain>
    </source>
</reference>
<dbReference type="EMBL" id="LSDK01000113">
    <property type="protein sequence ID" value="KXB74717.1"/>
    <property type="molecule type" value="Genomic_DNA"/>
</dbReference>
<comment type="caution">
    <text evidence="2">The sequence shown here is derived from an EMBL/GenBank/DDBJ whole genome shotgun (WGS) entry which is preliminary data.</text>
</comment>
<keyword evidence="3" id="KW-1185">Reference proteome</keyword>
<proteinExistence type="predicted"/>
<organism evidence="2 3">
    <name type="scientific">Porphyromonas somerae</name>
    <dbReference type="NCBI Taxonomy" id="322095"/>
    <lineage>
        <taxon>Bacteria</taxon>
        <taxon>Pseudomonadati</taxon>
        <taxon>Bacteroidota</taxon>
        <taxon>Bacteroidia</taxon>
        <taxon>Bacteroidales</taxon>
        <taxon>Porphyromonadaceae</taxon>
        <taxon>Porphyromonas</taxon>
    </lineage>
</organism>
<dbReference type="Proteomes" id="UP000070224">
    <property type="component" value="Unassembled WGS sequence"/>
</dbReference>
<dbReference type="PROSITE" id="PS51257">
    <property type="entry name" value="PROKAR_LIPOPROTEIN"/>
    <property type="match status" value="1"/>
</dbReference>
<dbReference type="OrthoDB" id="9901046at2"/>
<dbReference type="STRING" id="322095.HMPREF3185_01609"/>
<evidence type="ECO:0000313" key="2">
    <source>
        <dbReference type="EMBL" id="KXB74717.1"/>
    </source>
</evidence>
<evidence type="ECO:0008006" key="4">
    <source>
        <dbReference type="Google" id="ProtNLM"/>
    </source>
</evidence>
<sequence length="169" mass="18353">MATKQSFRRLGFLSLLLFSFALVLSSCGGKSDLPGGEFGGFGSADLKQEVSISASAPISVHFTANTQGGSDIYRDGKLVSQTIYNSEWRDPIAKSYRTTFTHKGSGLYVGIIVHRPDNSNGPASIKVKTSVKLYRGNKYLKTYEKEVTLTSDPSHSSSNELYKVEANGN</sequence>
<dbReference type="AlphaFoldDB" id="A0A134B446"/>
<gene>
    <name evidence="2" type="ORF">HMPREF3185_01609</name>
</gene>